<dbReference type="GO" id="GO:0016301">
    <property type="term" value="F:kinase activity"/>
    <property type="evidence" value="ECO:0007669"/>
    <property type="project" value="UniProtKB-KW"/>
</dbReference>
<dbReference type="Gene3D" id="3.40.1190.20">
    <property type="match status" value="1"/>
</dbReference>
<protein>
    <recommendedName>
        <fullName evidence="4">Carbohydrate kinase PfkB domain-containing protein</fullName>
    </recommendedName>
</protein>
<evidence type="ECO:0000256" key="2">
    <source>
        <dbReference type="ARBA" id="ARBA00022679"/>
    </source>
</evidence>
<dbReference type="Pfam" id="PF00294">
    <property type="entry name" value="PfkB"/>
    <property type="match status" value="1"/>
</dbReference>
<dbReference type="EMBL" id="PFBW01000091">
    <property type="protein sequence ID" value="PIR77518.1"/>
    <property type="molecule type" value="Genomic_DNA"/>
</dbReference>
<dbReference type="PANTHER" id="PTHR43320:SF3">
    <property type="entry name" value="CARBOHYDRATE KINASE PFKB DOMAIN-CONTAINING PROTEIN"/>
    <property type="match status" value="1"/>
</dbReference>
<gene>
    <name evidence="5" type="ORF">COU30_02045</name>
</gene>
<dbReference type="Proteomes" id="UP000228528">
    <property type="component" value="Unassembled WGS sequence"/>
</dbReference>
<evidence type="ECO:0000313" key="5">
    <source>
        <dbReference type="EMBL" id="PIR77518.1"/>
    </source>
</evidence>
<keyword evidence="3" id="KW-0418">Kinase</keyword>
<name>A0A2M6P1F9_9BACT</name>
<dbReference type="InterPro" id="IPR029056">
    <property type="entry name" value="Ribokinase-like"/>
</dbReference>
<dbReference type="SUPFAM" id="SSF53613">
    <property type="entry name" value="Ribokinase-like"/>
    <property type="match status" value="1"/>
</dbReference>
<evidence type="ECO:0000256" key="1">
    <source>
        <dbReference type="ARBA" id="ARBA00010688"/>
    </source>
</evidence>
<dbReference type="InterPro" id="IPR052700">
    <property type="entry name" value="Carb_kinase_PfkB-like"/>
</dbReference>
<comment type="similarity">
    <text evidence="1">Belongs to the carbohydrate kinase PfkB family.</text>
</comment>
<feature type="domain" description="Carbohydrate kinase PfkB" evidence="4">
    <location>
        <begin position="32"/>
        <end position="152"/>
    </location>
</feature>
<dbReference type="InterPro" id="IPR011611">
    <property type="entry name" value="PfkB_dom"/>
</dbReference>
<organism evidence="5 6">
    <name type="scientific">Candidatus Magasanikbacteria bacterium CG10_big_fil_rev_8_21_14_0_10_38_6</name>
    <dbReference type="NCBI Taxonomy" id="1974647"/>
    <lineage>
        <taxon>Bacteria</taxon>
        <taxon>Candidatus Magasanikiibacteriota</taxon>
    </lineage>
</organism>
<accession>A0A2M6P1F9</accession>
<dbReference type="PANTHER" id="PTHR43320">
    <property type="entry name" value="SUGAR KINASE"/>
    <property type="match status" value="1"/>
</dbReference>
<comment type="caution">
    <text evidence="5">The sequence shown here is derived from an EMBL/GenBank/DDBJ whole genome shotgun (WGS) entry which is preliminary data.</text>
</comment>
<reference evidence="6" key="1">
    <citation type="submission" date="2017-09" db="EMBL/GenBank/DDBJ databases">
        <title>Depth-based differentiation of microbial function through sediment-hosted aquifers and enrichment of novel symbionts in the deep terrestrial subsurface.</title>
        <authorList>
            <person name="Probst A.J."/>
            <person name="Ladd B."/>
            <person name="Jarett J.K."/>
            <person name="Geller-Mcgrath D.E."/>
            <person name="Sieber C.M.K."/>
            <person name="Emerson J.B."/>
            <person name="Anantharaman K."/>
            <person name="Thomas B.C."/>
            <person name="Malmstrom R."/>
            <person name="Stieglmeier M."/>
            <person name="Klingl A."/>
            <person name="Woyke T."/>
            <person name="Ryan C.M."/>
            <person name="Banfield J.F."/>
        </authorList>
    </citation>
    <scope>NUCLEOTIDE SEQUENCE [LARGE SCALE GENOMIC DNA]</scope>
</reference>
<keyword evidence="2" id="KW-0808">Transferase</keyword>
<feature type="non-terminal residue" evidence="5">
    <location>
        <position position="1"/>
    </location>
</feature>
<dbReference type="AlphaFoldDB" id="A0A2M6P1F9"/>
<proteinExistence type="inferred from homology"/>
<evidence type="ECO:0000259" key="4">
    <source>
        <dbReference type="Pfam" id="PF00294"/>
    </source>
</evidence>
<evidence type="ECO:0000313" key="6">
    <source>
        <dbReference type="Proteomes" id="UP000228528"/>
    </source>
</evidence>
<evidence type="ECO:0000256" key="3">
    <source>
        <dbReference type="ARBA" id="ARBA00022777"/>
    </source>
</evidence>
<sequence>EKIQKNIITYLKKNKDTKLAVNPGSYQITHGINTFKKILPYASICFVNKEEAEKFVGNQSSIKATISALHKLGPHMVVITDGTNGSYASNGVNTYHMPTYGIKAIAKTGAGDAYTSGFLCAIIKGKDIQTAMQYGTANASGVIQKFGAQQGLLTEKQLHIIIAHEKKIIPKKI</sequence>